<evidence type="ECO:0000313" key="2">
    <source>
        <dbReference type="Proteomes" id="UP000076871"/>
    </source>
</evidence>
<name>A0A165BPB0_9APHY</name>
<dbReference type="RefSeq" id="XP_040759151.1">
    <property type="nucleotide sequence ID" value="XM_040913331.1"/>
</dbReference>
<dbReference type="InParanoid" id="A0A165BPB0"/>
<dbReference type="AlphaFoldDB" id="A0A165BPB0"/>
<accession>A0A165BPB0</accession>
<protein>
    <submittedName>
        <fullName evidence="1">Uncharacterized protein</fullName>
    </submittedName>
</protein>
<dbReference type="EMBL" id="KV427665">
    <property type="protein sequence ID" value="KZT01411.1"/>
    <property type="molecule type" value="Genomic_DNA"/>
</dbReference>
<proteinExistence type="predicted"/>
<evidence type="ECO:0000313" key="1">
    <source>
        <dbReference type="EMBL" id="KZT01411.1"/>
    </source>
</evidence>
<reference evidence="1 2" key="1">
    <citation type="journal article" date="2016" name="Mol. Biol. Evol.">
        <title>Comparative Genomics of Early-Diverging Mushroom-Forming Fungi Provides Insights into the Origins of Lignocellulose Decay Capabilities.</title>
        <authorList>
            <person name="Nagy L.G."/>
            <person name="Riley R."/>
            <person name="Tritt A."/>
            <person name="Adam C."/>
            <person name="Daum C."/>
            <person name="Floudas D."/>
            <person name="Sun H."/>
            <person name="Yadav J.S."/>
            <person name="Pangilinan J."/>
            <person name="Larsson K.H."/>
            <person name="Matsuura K."/>
            <person name="Barry K."/>
            <person name="Labutti K."/>
            <person name="Kuo R."/>
            <person name="Ohm R.A."/>
            <person name="Bhattacharya S.S."/>
            <person name="Shirouzu T."/>
            <person name="Yoshinaga Y."/>
            <person name="Martin F.M."/>
            <person name="Grigoriev I.V."/>
            <person name="Hibbett D.S."/>
        </authorList>
    </citation>
    <scope>NUCLEOTIDE SEQUENCE [LARGE SCALE GENOMIC DNA]</scope>
    <source>
        <strain evidence="1 2">93-53</strain>
    </source>
</reference>
<sequence>MPVPPCPYLTTQQDVRRKDSGVVLRDVTRKGPAGMLGVGPASIAQATQTSARNPSVLATRQTKAAEDHMRAAAAHRFAPEGIAQTVVGWSMSMAAGTGHTLFRVFDTFARFHSMLHLTSTVSIIGADAQRYAADALIKVWRTFAGFAPFVPFACD</sequence>
<dbReference type="GeneID" id="63830359"/>
<organism evidence="1 2">
    <name type="scientific">Laetiporus sulphureus 93-53</name>
    <dbReference type="NCBI Taxonomy" id="1314785"/>
    <lineage>
        <taxon>Eukaryota</taxon>
        <taxon>Fungi</taxon>
        <taxon>Dikarya</taxon>
        <taxon>Basidiomycota</taxon>
        <taxon>Agaricomycotina</taxon>
        <taxon>Agaricomycetes</taxon>
        <taxon>Polyporales</taxon>
        <taxon>Laetiporus</taxon>
    </lineage>
</organism>
<dbReference type="Proteomes" id="UP000076871">
    <property type="component" value="Unassembled WGS sequence"/>
</dbReference>
<keyword evidence="2" id="KW-1185">Reference proteome</keyword>
<gene>
    <name evidence="1" type="ORF">LAESUDRAFT_763791</name>
</gene>